<keyword evidence="7" id="KW-1185">Reference proteome</keyword>
<dbReference type="PROSITE" id="PS50975">
    <property type="entry name" value="ATP_GRASP"/>
    <property type="match status" value="1"/>
</dbReference>
<accession>A0ABW7Z8Z5</accession>
<keyword evidence="2 4" id="KW-0547">Nucleotide-binding</keyword>
<dbReference type="PANTHER" id="PTHR43585:SF2">
    <property type="entry name" value="ATP-GRASP ENZYME FSQD"/>
    <property type="match status" value="1"/>
</dbReference>
<evidence type="ECO:0000259" key="5">
    <source>
        <dbReference type="PROSITE" id="PS50975"/>
    </source>
</evidence>
<reference evidence="6 7" key="1">
    <citation type="submission" date="2024-10" db="EMBL/GenBank/DDBJ databases">
        <title>The Natural Products Discovery Center: Release of the First 8490 Sequenced Strains for Exploring Actinobacteria Biosynthetic Diversity.</title>
        <authorList>
            <person name="Kalkreuter E."/>
            <person name="Kautsar S.A."/>
            <person name="Yang D."/>
            <person name="Bader C.D."/>
            <person name="Teijaro C.N."/>
            <person name="Fluegel L."/>
            <person name="Davis C.M."/>
            <person name="Simpson J.R."/>
            <person name="Lauterbach L."/>
            <person name="Steele A.D."/>
            <person name="Gui C."/>
            <person name="Meng S."/>
            <person name="Li G."/>
            <person name="Viehrig K."/>
            <person name="Ye F."/>
            <person name="Su P."/>
            <person name="Kiefer A.F."/>
            <person name="Nichols A."/>
            <person name="Cepeda A.J."/>
            <person name="Yan W."/>
            <person name="Fan B."/>
            <person name="Jiang Y."/>
            <person name="Adhikari A."/>
            <person name="Zheng C.-J."/>
            <person name="Schuster L."/>
            <person name="Cowan T.M."/>
            <person name="Smanski M.J."/>
            <person name="Chevrette M.G."/>
            <person name="De Carvalho L.P.S."/>
            <person name="Shen B."/>
        </authorList>
    </citation>
    <scope>NUCLEOTIDE SEQUENCE [LARGE SCALE GENOMIC DNA]</scope>
    <source>
        <strain evidence="6 7">NPDC050545</strain>
    </source>
</reference>
<dbReference type="InterPro" id="IPR040570">
    <property type="entry name" value="LAL_C2"/>
</dbReference>
<protein>
    <submittedName>
        <fullName evidence="6">ATP-grasp domain-containing protein</fullName>
    </submittedName>
</protein>
<evidence type="ECO:0000313" key="7">
    <source>
        <dbReference type="Proteomes" id="UP001612741"/>
    </source>
</evidence>
<dbReference type="InterPro" id="IPR011761">
    <property type="entry name" value="ATP-grasp"/>
</dbReference>
<dbReference type="Proteomes" id="UP001612741">
    <property type="component" value="Unassembled WGS sequence"/>
</dbReference>
<dbReference type="PANTHER" id="PTHR43585">
    <property type="entry name" value="FUMIPYRROLE BIOSYNTHESIS PROTEIN C"/>
    <property type="match status" value="1"/>
</dbReference>
<name>A0ABW7Z8Z5_9ACTN</name>
<evidence type="ECO:0000256" key="3">
    <source>
        <dbReference type="ARBA" id="ARBA00022840"/>
    </source>
</evidence>
<dbReference type="Pfam" id="PF13535">
    <property type="entry name" value="ATP-grasp_4"/>
    <property type="match status" value="1"/>
</dbReference>
<dbReference type="SUPFAM" id="SSF56059">
    <property type="entry name" value="Glutathione synthetase ATP-binding domain-like"/>
    <property type="match status" value="1"/>
</dbReference>
<feature type="domain" description="ATP-grasp" evidence="5">
    <location>
        <begin position="131"/>
        <end position="322"/>
    </location>
</feature>
<proteinExistence type="predicted"/>
<evidence type="ECO:0000256" key="1">
    <source>
        <dbReference type="ARBA" id="ARBA00022598"/>
    </source>
</evidence>
<dbReference type="InterPro" id="IPR052032">
    <property type="entry name" value="ATP-dep_AA_Ligase"/>
</dbReference>
<keyword evidence="3 4" id="KW-0067">ATP-binding</keyword>
<organism evidence="6 7">
    <name type="scientific">Nonomuraea typhae</name>
    <dbReference type="NCBI Taxonomy" id="2603600"/>
    <lineage>
        <taxon>Bacteria</taxon>
        <taxon>Bacillati</taxon>
        <taxon>Actinomycetota</taxon>
        <taxon>Actinomycetes</taxon>
        <taxon>Streptosporangiales</taxon>
        <taxon>Streptosporangiaceae</taxon>
        <taxon>Nonomuraea</taxon>
    </lineage>
</organism>
<evidence type="ECO:0000256" key="2">
    <source>
        <dbReference type="ARBA" id="ARBA00022741"/>
    </source>
</evidence>
<comment type="caution">
    <text evidence="6">The sequence shown here is derived from an EMBL/GenBank/DDBJ whole genome shotgun (WGS) entry which is preliminary data.</text>
</comment>
<gene>
    <name evidence="6" type="ORF">ACIBG2_44400</name>
</gene>
<dbReference type="Gene3D" id="3.30.470.20">
    <property type="entry name" value="ATP-grasp fold, B domain"/>
    <property type="match status" value="1"/>
</dbReference>
<dbReference type="Pfam" id="PF18603">
    <property type="entry name" value="LAL_C2"/>
    <property type="match status" value="1"/>
</dbReference>
<evidence type="ECO:0000256" key="4">
    <source>
        <dbReference type="PROSITE-ProRule" id="PRU00409"/>
    </source>
</evidence>
<sequence>MTNSSENSRASAGRELLLVGGAGPSPLSIDACLRAVTQAQDLGLRVTVTVAAADTPEGRAVAEVADVVVETDLTDTAQRERFLAELGDFDGLVFGVRDAMQLAVAEVAAALGVPGNPVDAVRRAVYKDLCRSALSDAGLRQPEVLRCSSAGEALLFLERTEGPWIVKPRNAAGCVGVTRVTGSAEIPGALAALPDPAGEFLVETYVDGAEFSVEGCFLGGEPVVLACTAKRTVGDGRFGEVGHVIPAGLPLDDEARLAAEVTRALKALGLRYGVFHVEGWIDAGEVVLGEVHTRVGGGWIHSLVEYVRPGLALFGAVYADALGLPAPQPADLRRTAAAAFFTLRPGVLAAVDGWAQVLADPRVQNAELTVGPGDRITPYITSLDRVGAVVVGLPEGSDESAEDVARRLCRSVVFTMADGSRNDGLGDLLPVGPSAVKVTGSA</sequence>
<dbReference type="RefSeq" id="WP_397090236.1">
    <property type="nucleotide sequence ID" value="NZ_JBITGY010000015.1"/>
</dbReference>
<dbReference type="EMBL" id="JBITGY010000015">
    <property type="protein sequence ID" value="MFI6504491.1"/>
    <property type="molecule type" value="Genomic_DNA"/>
</dbReference>
<keyword evidence="1" id="KW-0436">Ligase</keyword>
<evidence type="ECO:0000313" key="6">
    <source>
        <dbReference type="EMBL" id="MFI6504491.1"/>
    </source>
</evidence>